<reference evidence="5" key="1">
    <citation type="journal article" date="2019" name="Int. J. Syst. Evol. Microbiol.">
        <title>The Global Catalogue of Microorganisms (GCM) 10K type strain sequencing project: providing services to taxonomists for standard genome sequencing and annotation.</title>
        <authorList>
            <consortium name="The Broad Institute Genomics Platform"/>
            <consortium name="The Broad Institute Genome Sequencing Center for Infectious Disease"/>
            <person name="Wu L."/>
            <person name="Ma J."/>
        </authorList>
    </citation>
    <scope>NUCLEOTIDE SEQUENCE [LARGE SCALE GENOMIC DNA]</scope>
    <source>
        <strain evidence="5">CCM 8937</strain>
    </source>
</reference>
<organism evidence="4 5">
    <name type="scientific">Lapidilactobacillus gannanensis</name>
    <dbReference type="NCBI Taxonomy" id="2486002"/>
    <lineage>
        <taxon>Bacteria</taxon>
        <taxon>Bacillati</taxon>
        <taxon>Bacillota</taxon>
        <taxon>Bacilli</taxon>
        <taxon>Lactobacillales</taxon>
        <taxon>Lactobacillaceae</taxon>
        <taxon>Lapidilactobacillus</taxon>
    </lineage>
</organism>
<sequence>MTPILKQVVLSDLTTLQQISRETFADTFANENSAADLAEYLDQAYSTQQLTSELTNQESAFYFVLLADQVAGYLKVNWGQAQSEALGATGFEIERIYIRPQYKRQGLGRFLYQSAVQQAEQSGKAFIWLGVWERNYPAQAFYKKLGFYQVGQHTFQLGADPQTDLLMRRDLTAK</sequence>
<evidence type="ECO:0000313" key="4">
    <source>
        <dbReference type="EMBL" id="MFD1410798.1"/>
    </source>
</evidence>
<dbReference type="SUPFAM" id="SSF55729">
    <property type="entry name" value="Acyl-CoA N-acyltransferases (Nat)"/>
    <property type="match status" value="1"/>
</dbReference>
<dbReference type="CDD" id="cd04301">
    <property type="entry name" value="NAT_SF"/>
    <property type="match status" value="1"/>
</dbReference>
<keyword evidence="1 4" id="KW-0808">Transferase</keyword>
<evidence type="ECO:0000259" key="3">
    <source>
        <dbReference type="PROSITE" id="PS51186"/>
    </source>
</evidence>
<dbReference type="InterPro" id="IPR016181">
    <property type="entry name" value="Acyl_CoA_acyltransferase"/>
</dbReference>
<evidence type="ECO:0000256" key="2">
    <source>
        <dbReference type="ARBA" id="ARBA00023315"/>
    </source>
</evidence>
<dbReference type="InterPro" id="IPR050680">
    <property type="entry name" value="YpeA/RimI_acetyltransf"/>
</dbReference>
<dbReference type="EC" id="2.3.1.-" evidence="4"/>
<keyword evidence="2 4" id="KW-0012">Acyltransferase</keyword>
<dbReference type="PROSITE" id="PS51186">
    <property type="entry name" value="GNAT"/>
    <property type="match status" value="1"/>
</dbReference>
<comment type="caution">
    <text evidence="4">The sequence shown here is derived from an EMBL/GenBank/DDBJ whole genome shotgun (WGS) entry which is preliminary data.</text>
</comment>
<dbReference type="RefSeq" id="WP_125647916.1">
    <property type="nucleotide sequence ID" value="NZ_JBHTOH010000025.1"/>
</dbReference>
<dbReference type="PANTHER" id="PTHR43420:SF47">
    <property type="entry name" value="N-ACETYLTRANSFERASE DOMAIN-CONTAINING PROTEIN"/>
    <property type="match status" value="1"/>
</dbReference>
<evidence type="ECO:0000313" key="5">
    <source>
        <dbReference type="Proteomes" id="UP001597191"/>
    </source>
</evidence>
<dbReference type="Pfam" id="PF00583">
    <property type="entry name" value="Acetyltransf_1"/>
    <property type="match status" value="1"/>
</dbReference>
<accession>A0ABW4BMA1</accession>
<proteinExistence type="predicted"/>
<feature type="domain" description="N-acetyltransferase" evidence="3">
    <location>
        <begin position="3"/>
        <end position="172"/>
    </location>
</feature>
<dbReference type="PANTHER" id="PTHR43420">
    <property type="entry name" value="ACETYLTRANSFERASE"/>
    <property type="match status" value="1"/>
</dbReference>
<dbReference type="EMBL" id="JBHTOH010000025">
    <property type="protein sequence ID" value="MFD1410798.1"/>
    <property type="molecule type" value="Genomic_DNA"/>
</dbReference>
<keyword evidence="5" id="KW-1185">Reference proteome</keyword>
<dbReference type="Proteomes" id="UP001597191">
    <property type="component" value="Unassembled WGS sequence"/>
</dbReference>
<dbReference type="InterPro" id="IPR000182">
    <property type="entry name" value="GNAT_dom"/>
</dbReference>
<gene>
    <name evidence="4" type="ORF">ACFQ4R_04105</name>
</gene>
<name>A0ABW4BMA1_9LACO</name>
<dbReference type="GO" id="GO:0016746">
    <property type="term" value="F:acyltransferase activity"/>
    <property type="evidence" value="ECO:0007669"/>
    <property type="project" value="UniProtKB-KW"/>
</dbReference>
<evidence type="ECO:0000256" key="1">
    <source>
        <dbReference type="ARBA" id="ARBA00022679"/>
    </source>
</evidence>
<protein>
    <submittedName>
        <fullName evidence="4">GNAT family N-acetyltransferase</fullName>
        <ecNumber evidence="4">2.3.1.-</ecNumber>
    </submittedName>
</protein>
<dbReference type="Gene3D" id="3.40.630.30">
    <property type="match status" value="1"/>
</dbReference>